<keyword evidence="4" id="KW-0472">Membrane</keyword>
<proteinExistence type="predicted"/>
<dbReference type="PANTHER" id="PTHR11481">
    <property type="entry name" value="IMMUNOGLOBULIN FC RECEPTOR"/>
    <property type="match status" value="1"/>
</dbReference>
<dbReference type="GeneID" id="114869108"/>
<dbReference type="Gene3D" id="2.60.40.10">
    <property type="entry name" value="Immunoglobulins"/>
    <property type="match status" value="2"/>
</dbReference>
<feature type="region of interest" description="Disordered" evidence="3">
    <location>
        <begin position="249"/>
        <end position="281"/>
    </location>
</feature>
<evidence type="ECO:0000256" key="1">
    <source>
        <dbReference type="ARBA" id="ARBA00022729"/>
    </source>
</evidence>
<dbReference type="GO" id="GO:0006955">
    <property type="term" value="P:immune response"/>
    <property type="evidence" value="ECO:0007669"/>
    <property type="project" value="TreeGrafter"/>
</dbReference>
<keyword evidence="6" id="KW-1185">Reference proteome</keyword>
<keyword evidence="4" id="KW-1133">Transmembrane helix</keyword>
<dbReference type="SMART" id="SM00409">
    <property type="entry name" value="IG"/>
    <property type="match status" value="2"/>
</dbReference>
<dbReference type="InterPro" id="IPR013783">
    <property type="entry name" value="Ig-like_fold"/>
</dbReference>
<gene>
    <name evidence="7" type="primary">LOC114869108</name>
</gene>
<protein>
    <submittedName>
        <fullName evidence="7">Uncharacterized protein LOC114869108 isoform X1</fullName>
    </submittedName>
</protein>
<evidence type="ECO:0000256" key="2">
    <source>
        <dbReference type="ARBA" id="ARBA00023157"/>
    </source>
</evidence>
<keyword evidence="4" id="KW-0812">Transmembrane</keyword>
<feature type="transmembrane region" description="Helical" evidence="4">
    <location>
        <begin position="209"/>
        <end position="232"/>
    </location>
</feature>
<dbReference type="RefSeq" id="XP_029028822.1">
    <property type="nucleotide sequence ID" value="XM_029172989.3"/>
</dbReference>
<dbReference type="InterPro" id="IPR007110">
    <property type="entry name" value="Ig-like_dom"/>
</dbReference>
<keyword evidence="1" id="KW-0732">Signal</keyword>
<dbReference type="Proteomes" id="UP000515150">
    <property type="component" value="Chromosome 2"/>
</dbReference>
<evidence type="ECO:0000313" key="6">
    <source>
        <dbReference type="Proteomes" id="UP000515150"/>
    </source>
</evidence>
<dbReference type="InParanoid" id="A0A6P7P8B1"/>
<dbReference type="OrthoDB" id="6151406at2759"/>
<accession>A0A6P7P8B1</accession>
<dbReference type="InterPro" id="IPR036179">
    <property type="entry name" value="Ig-like_dom_sf"/>
</dbReference>
<dbReference type="KEGG" id="bspl:114869108"/>
<dbReference type="AlphaFoldDB" id="A0A6P7P8B1"/>
<evidence type="ECO:0000256" key="3">
    <source>
        <dbReference type="SAM" id="MobiDB-lite"/>
    </source>
</evidence>
<sequence>MALAALCAVMAALRVVPNRSQFFQYESVSLVCGQWSDVSEWRVWRNTSTSVNEACFWSRDGGDAATCLITDPYPSDSGAYWCQSGALVPVRSTGASPEHWCQSGAGQRSRSVSIIVTAGAVILDLPALPVLEGEAVTLHCSHRTGSSSTSSFYKDGVLVASGAAGTLSLSVSQADRGLYSCSVSGAGASPSSWLEVRGAGRPDPAGSTLALILLPVALKCFSLIALMLSCLWRKRRGLTRFLQLHSQNQHHMLDSRRRPAGPVRRTHTYTSGPEPSVKRCR</sequence>
<evidence type="ECO:0000259" key="5">
    <source>
        <dbReference type="PROSITE" id="PS50835"/>
    </source>
</evidence>
<keyword evidence="2" id="KW-1015">Disulfide bond</keyword>
<dbReference type="GO" id="GO:0007166">
    <property type="term" value="P:cell surface receptor signaling pathway"/>
    <property type="evidence" value="ECO:0007669"/>
    <property type="project" value="TreeGrafter"/>
</dbReference>
<dbReference type="GO" id="GO:0004888">
    <property type="term" value="F:transmembrane signaling receptor activity"/>
    <property type="evidence" value="ECO:0007669"/>
    <property type="project" value="TreeGrafter"/>
</dbReference>
<dbReference type="GO" id="GO:0009897">
    <property type="term" value="C:external side of plasma membrane"/>
    <property type="evidence" value="ECO:0007669"/>
    <property type="project" value="TreeGrafter"/>
</dbReference>
<dbReference type="InterPro" id="IPR050488">
    <property type="entry name" value="Ig_Fc_receptor"/>
</dbReference>
<dbReference type="PROSITE" id="PS50835">
    <property type="entry name" value="IG_LIKE"/>
    <property type="match status" value="1"/>
</dbReference>
<organism evidence="6 7">
    <name type="scientific">Betta splendens</name>
    <name type="common">Siamese fighting fish</name>
    <dbReference type="NCBI Taxonomy" id="158456"/>
    <lineage>
        <taxon>Eukaryota</taxon>
        <taxon>Metazoa</taxon>
        <taxon>Chordata</taxon>
        <taxon>Craniata</taxon>
        <taxon>Vertebrata</taxon>
        <taxon>Euteleostomi</taxon>
        <taxon>Actinopterygii</taxon>
        <taxon>Neopterygii</taxon>
        <taxon>Teleostei</taxon>
        <taxon>Neoteleostei</taxon>
        <taxon>Acanthomorphata</taxon>
        <taxon>Anabantaria</taxon>
        <taxon>Anabantiformes</taxon>
        <taxon>Anabantoidei</taxon>
        <taxon>Osphronemidae</taxon>
        <taxon>Betta</taxon>
    </lineage>
</organism>
<evidence type="ECO:0000256" key="4">
    <source>
        <dbReference type="SAM" id="Phobius"/>
    </source>
</evidence>
<dbReference type="PANTHER" id="PTHR11481:SF64">
    <property type="entry name" value="FC RECEPTOR-LIKE PROTEIN 4"/>
    <property type="match status" value="1"/>
</dbReference>
<feature type="domain" description="Ig-like" evidence="5">
    <location>
        <begin position="66"/>
        <end position="197"/>
    </location>
</feature>
<reference evidence="7" key="1">
    <citation type="submission" date="2025-08" db="UniProtKB">
        <authorList>
            <consortium name="RefSeq"/>
        </authorList>
    </citation>
    <scope>IDENTIFICATION</scope>
</reference>
<evidence type="ECO:0000313" key="7">
    <source>
        <dbReference type="RefSeq" id="XP_029028822.1"/>
    </source>
</evidence>
<dbReference type="SUPFAM" id="SSF48726">
    <property type="entry name" value="Immunoglobulin"/>
    <property type="match status" value="2"/>
</dbReference>
<dbReference type="InterPro" id="IPR003599">
    <property type="entry name" value="Ig_sub"/>
</dbReference>
<name>A0A6P7P8B1_BETSP</name>